<feature type="domain" description="Zinc finger DksA/TraR C4-type" evidence="6">
    <location>
        <begin position="87"/>
        <end position="118"/>
    </location>
</feature>
<evidence type="ECO:0000256" key="5">
    <source>
        <dbReference type="SAM" id="Coils"/>
    </source>
</evidence>
<dbReference type="eggNOG" id="COG1734">
    <property type="taxonomic scope" value="Bacteria"/>
</dbReference>
<dbReference type="Pfam" id="PF01258">
    <property type="entry name" value="zf-dskA_traR"/>
    <property type="match status" value="1"/>
</dbReference>
<dbReference type="EMBL" id="CP006939">
    <property type="protein sequence ID" value="AHC16531.1"/>
    <property type="molecule type" value="Genomic_DNA"/>
</dbReference>
<evidence type="ECO:0000256" key="4">
    <source>
        <dbReference type="PROSITE-ProRule" id="PRU00510"/>
    </source>
</evidence>
<feature type="zinc finger region" description="dksA C4-type" evidence="4">
    <location>
        <begin position="92"/>
        <end position="116"/>
    </location>
</feature>
<keyword evidence="3" id="KW-0862">Zinc</keyword>
<dbReference type="PANTHER" id="PTHR33823">
    <property type="entry name" value="RNA POLYMERASE-BINDING TRANSCRIPTION FACTOR DKSA-RELATED"/>
    <property type="match status" value="1"/>
</dbReference>
<keyword evidence="8" id="KW-1185">Reference proteome</keyword>
<keyword evidence="2" id="KW-0863">Zinc-finger</keyword>
<dbReference type="STRING" id="1307761.L21SP2_3191"/>
<dbReference type="PANTHER" id="PTHR33823:SF4">
    <property type="entry name" value="GENERAL STRESS PROTEIN 16O"/>
    <property type="match status" value="1"/>
</dbReference>
<feature type="coiled-coil region" evidence="5">
    <location>
        <begin position="11"/>
        <end position="38"/>
    </location>
</feature>
<dbReference type="KEGG" id="slr:L21SP2_3191"/>
<dbReference type="PROSITE" id="PS51128">
    <property type="entry name" value="ZF_DKSA_2"/>
    <property type="match status" value="1"/>
</dbReference>
<organism evidence="7 8">
    <name type="scientific">Salinispira pacifica</name>
    <dbReference type="NCBI Taxonomy" id="1307761"/>
    <lineage>
        <taxon>Bacteria</taxon>
        <taxon>Pseudomonadati</taxon>
        <taxon>Spirochaetota</taxon>
        <taxon>Spirochaetia</taxon>
        <taxon>Spirochaetales</taxon>
        <taxon>Spirochaetaceae</taxon>
        <taxon>Salinispira</taxon>
    </lineage>
</organism>
<protein>
    <submittedName>
        <fullName evidence="7">C4-type zinc finger protein, DksA/TraR family</fullName>
    </submittedName>
</protein>
<evidence type="ECO:0000313" key="8">
    <source>
        <dbReference type="Proteomes" id="UP000018680"/>
    </source>
</evidence>
<accession>V5WNG1</accession>
<evidence type="ECO:0000256" key="1">
    <source>
        <dbReference type="ARBA" id="ARBA00022723"/>
    </source>
</evidence>
<dbReference type="GO" id="GO:0008270">
    <property type="term" value="F:zinc ion binding"/>
    <property type="evidence" value="ECO:0007669"/>
    <property type="project" value="UniProtKB-KW"/>
</dbReference>
<keyword evidence="5" id="KW-0175">Coiled coil</keyword>
<gene>
    <name evidence="7" type="ORF">L21SP2_3191</name>
</gene>
<keyword evidence="1" id="KW-0479">Metal-binding</keyword>
<dbReference type="Gene3D" id="1.20.120.910">
    <property type="entry name" value="DksA, coiled-coil domain"/>
    <property type="match status" value="1"/>
</dbReference>
<sequence length="123" mass="13864">MNQSESTALSVEELSELEQLIRQRIQELEEQLPYLNEETQAVSPSCSLGRLTRMEALNDKGVNEHILGETKRNLERLRNALSRMDGGTYGNCIRCGKPMPIGRLRLVPQALICVPCSEKPGRR</sequence>
<reference evidence="7 8" key="1">
    <citation type="journal article" date="2015" name="Stand. Genomic Sci.">
        <title>Complete genome sequence and description of Salinispira pacifica gen. nov., sp. nov., a novel spirochaete isolated form a hypersaline microbial mat.</title>
        <authorList>
            <person name="Ben Hania W."/>
            <person name="Joseph M."/>
            <person name="Schumann P."/>
            <person name="Bunk B."/>
            <person name="Fiebig A."/>
            <person name="Sproer C."/>
            <person name="Klenk H.P."/>
            <person name="Fardeau M.L."/>
            <person name="Spring S."/>
        </authorList>
    </citation>
    <scope>NUCLEOTIDE SEQUENCE [LARGE SCALE GENOMIC DNA]</scope>
    <source>
        <strain evidence="7 8">L21-RPul-D2</strain>
    </source>
</reference>
<evidence type="ECO:0000256" key="2">
    <source>
        <dbReference type="ARBA" id="ARBA00022771"/>
    </source>
</evidence>
<evidence type="ECO:0000256" key="3">
    <source>
        <dbReference type="ARBA" id="ARBA00022833"/>
    </source>
</evidence>
<name>V5WNG1_9SPIO</name>
<proteinExistence type="predicted"/>
<evidence type="ECO:0000259" key="6">
    <source>
        <dbReference type="Pfam" id="PF01258"/>
    </source>
</evidence>
<evidence type="ECO:0000313" key="7">
    <source>
        <dbReference type="EMBL" id="AHC16531.1"/>
    </source>
</evidence>
<dbReference type="AlphaFoldDB" id="V5WNG1"/>
<dbReference type="Proteomes" id="UP000018680">
    <property type="component" value="Chromosome"/>
</dbReference>
<dbReference type="SUPFAM" id="SSF57716">
    <property type="entry name" value="Glucocorticoid receptor-like (DNA-binding domain)"/>
    <property type="match status" value="1"/>
</dbReference>
<dbReference type="InterPro" id="IPR000962">
    <property type="entry name" value="Znf_DskA_TraR"/>
</dbReference>
<dbReference type="HOGENOM" id="CLU_043144_3_3_12"/>